<dbReference type="GO" id="GO:0004519">
    <property type="term" value="F:endonuclease activity"/>
    <property type="evidence" value="ECO:0007669"/>
    <property type="project" value="UniProtKB-KW"/>
</dbReference>
<dbReference type="InterPro" id="IPR011335">
    <property type="entry name" value="Restrct_endonuc-II-like"/>
</dbReference>
<dbReference type="EMBL" id="JACYXI010000001">
    <property type="protein sequence ID" value="MBD8890695.1"/>
    <property type="molecule type" value="Genomic_DNA"/>
</dbReference>
<dbReference type="Pfam" id="PF03852">
    <property type="entry name" value="Vsr"/>
    <property type="match status" value="1"/>
</dbReference>
<keyword evidence="3 6" id="KW-0227">DNA damage</keyword>
<dbReference type="NCBIfam" id="TIGR00632">
    <property type="entry name" value="vsr"/>
    <property type="match status" value="1"/>
</dbReference>
<evidence type="ECO:0000256" key="1">
    <source>
        <dbReference type="ARBA" id="ARBA00022722"/>
    </source>
</evidence>
<gene>
    <name evidence="7" type="primary">vsr</name>
    <name evidence="7" type="ORF">IG616_03995</name>
</gene>
<evidence type="ECO:0000313" key="8">
    <source>
        <dbReference type="Proteomes" id="UP000632063"/>
    </source>
</evidence>
<sequence length="138" mass="16355">MADKISIERRSRNMAAIRSKNTKPEMIVRQMVHSMGYRYRLHRKDLPGKPDLVFGPRRKVIFVHGCFWHQHPDPGCKDSRLPKSRLDYWLPKLERNVERDQSRQKMLEEMGWSVLTVWACEVRDKPALEQRLAGFLSP</sequence>
<reference evidence="7 8" key="2">
    <citation type="journal article" date="2021" name="Int. J. Syst. Evol. Microbiol.">
        <title>Roseibium litorale sp. nov., isolated from a tidal flat sediment and proposal for the reclassification of Labrenzia polysiphoniae as Roseibium polysiphoniae comb. nov.</title>
        <authorList>
            <person name="Liu Y."/>
            <person name="Pei T."/>
            <person name="Du J."/>
            <person name="Chao M."/>
            <person name="Deng M.R."/>
            <person name="Zhu H."/>
        </authorList>
    </citation>
    <scope>NUCLEOTIDE SEQUENCE [LARGE SCALE GENOMIC DNA]</scope>
    <source>
        <strain evidence="7 8">4C16A</strain>
    </source>
</reference>
<comment type="function">
    <text evidence="6">May nick specific sequences that contain T:G mispairs resulting from m5C-deamination.</text>
</comment>
<keyword evidence="8" id="KW-1185">Reference proteome</keyword>
<dbReference type="EC" id="3.1.-.-" evidence="6"/>
<evidence type="ECO:0000313" key="7">
    <source>
        <dbReference type="EMBL" id="MBD8890695.1"/>
    </source>
</evidence>
<protein>
    <recommendedName>
        <fullName evidence="6">Very short patch repair endonuclease</fullName>
        <ecNumber evidence="6">3.1.-.-</ecNumber>
    </recommendedName>
</protein>
<keyword evidence="1 6" id="KW-0540">Nuclease</keyword>
<dbReference type="Gene3D" id="3.40.960.10">
    <property type="entry name" value="VSR Endonuclease"/>
    <property type="match status" value="1"/>
</dbReference>
<keyword evidence="4 6" id="KW-0378">Hydrolase</keyword>
<evidence type="ECO:0000256" key="3">
    <source>
        <dbReference type="ARBA" id="ARBA00022763"/>
    </source>
</evidence>
<keyword evidence="5 6" id="KW-0234">DNA repair</keyword>
<keyword evidence="2 6" id="KW-0255">Endonuclease</keyword>
<dbReference type="SUPFAM" id="SSF52980">
    <property type="entry name" value="Restriction endonuclease-like"/>
    <property type="match status" value="1"/>
</dbReference>
<dbReference type="PIRSF" id="PIRSF018267">
    <property type="entry name" value="VSR_endonuc"/>
    <property type="match status" value="1"/>
</dbReference>
<dbReference type="Proteomes" id="UP000632063">
    <property type="component" value="Unassembled WGS sequence"/>
</dbReference>
<comment type="caution">
    <text evidence="7">The sequence shown here is derived from an EMBL/GenBank/DDBJ whole genome shotgun (WGS) entry which is preliminary data.</text>
</comment>
<proteinExistence type="inferred from homology"/>
<evidence type="ECO:0000256" key="4">
    <source>
        <dbReference type="ARBA" id="ARBA00022801"/>
    </source>
</evidence>
<comment type="similarity">
    <text evidence="6">Belongs to the vsr family.</text>
</comment>
<evidence type="ECO:0000256" key="5">
    <source>
        <dbReference type="ARBA" id="ARBA00023204"/>
    </source>
</evidence>
<dbReference type="InterPro" id="IPR004603">
    <property type="entry name" value="DNA_mismatch_endonuc_vsr"/>
</dbReference>
<reference evidence="8" key="1">
    <citation type="submission" date="2020-09" db="EMBL/GenBank/DDBJ databases">
        <title>The genome sequence of strain Labrenzia suaedae 4C16A.</title>
        <authorList>
            <person name="Liu Y."/>
        </authorList>
    </citation>
    <scope>NUCLEOTIDE SEQUENCE [LARGE SCALE GENOMIC DNA]</scope>
    <source>
        <strain evidence="8">4C16A</strain>
    </source>
</reference>
<evidence type="ECO:0000256" key="2">
    <source>
        <dbReference type="ARBA" id="ARBA00022759"/>
    </source>
</evidence>
<dbReference type="RefSeq" id="WP_192146580.1">
    <property type="nucleotide sequence ID" value="NZ_JACYXI010000001.1"/>
</dbReference>
<accession>A0ABR9CJV6</accession>
<name>A0ABR9CJV6_9HYPH</name>
<dbReference type="CDD" id="cd00221">
    <property type="entry name" value="Vsr"/>
    <property type="match status" value="1"/>
</dbReference>
<organism evidence="7 8">
    <name type="scientific">Roseibium litorale</name>
    <dbReference type="NCBI Taxonomy" id="2803841"/>
    <lineage>
        <taxon>Bacteria</taxon>
        <taxon>Pseudomonadati</taxon>
        <taxon>Pseudomonadota</taxon>
        <taxon>Alphaproteobacteria</taxon>
        <taxon>Hyphomicrobiales</taxon>
        <taxon>Stappiaceae</taxon>
        <taxon>Roseibium</taxon>
    </lineage>
</organism>
<evidence type="ECO:0000256" key="6">
    <source>
        <dbReference type="PIRNR" id="PIRNR018267"/>
    </source>
</evidence>